<sequence length="160" mass="18801">MNWDAISAIAEVLGAVVVVASLIYVGRQVGQNTAMMRVTAASETLERDYDLVLPLIESQEFTEIWLKGDNRLNDLSETDRQRLLFFERRAISLWHHNFQLRMQGLYPDANWHNQNWMIQTIGHRQAIREAWSVFKDSHETSFQEYIDKQFKIADDESKER</sequence>
<keyword evidence="1" id="KW-1133">Transmembrane helix</keyword>
<feature type="transmembrane region" description="Helical" evidence="1">
    <location>
        <begin position="6"/>
        <end position="26"/>
    </location>
</feature>
<gene>
    <name evidence="2" type="ORF">JTBM06_V1_370010</name>
</gene>
<evidence type="ECO:0000313" key="2">
    <source>
        <dbReference type="EMBL" id="VUX56186.1"/>
    </source>
</evidence>
<keyword evidence="1" id="KW-0812">Transmembrane</keyword>
<proteinExistence type="predicted"/>
<name>A0A7D9H4F9_9GAMM</name>
<organism evidence="2">
    <name type="scientific">uncultured Woeseiaceae bacterium</name>
    <dbReference type="NCBI Taxonomy" id="1983305"/>
    <lineage>
        <taxon>Bacteria</taxon>
        <taxon>Pseudomonadati</taxon>
        <taxon>Pseudomonadota</taxon>
        <taxon>Gammaproteobacteria</taxon>
        <taxon>Woeseiales</taxon>
        <taxon>Woeseiaceae</taxon>
        <taxon>environmental samples</taxon>
    </lineage>
</organism>
<accession>A0A7D9H4F9</accession>
<dbReference type="EMBL" id="LR633967">
    <property type="protein sequence ID" value="VUX56186.1"/>
    <property type="molecule type" value="Genomic_DNA"/>
</dbReference>
<reference evidence="2" key="1">
    <citation type="submission" date="2019-07" db="EMBL/GenBank/DDBJ databases">
        <authorList>
            <person name="Weber M."/>
            <person name="Kostadinov I."/>
            <person name="Kostadinov D I."/>
        </authorList>
    </citation>
    <scope>NUCLEOTIDE SEQUENCE</scope>
    <source>
        <strain evidence="2">Gfbio:sag-sample-m06:053724c1-46a9-4a36-b237-ea2bf867836b</strain>
    </source>
</reference>
<protein>
    <recommendedName>
        <fullName evidence="3">DUF4760 domain-containing protein</fullName>
    </recommendedName>
</protein>
<evidence type="ECO:0008006" key="3">
    <source>
        <dbReference type="Google" id="ProtNLM"/>
    </source>
</evidence>
<dbReference type="AlphaFoldDB" id="A0A7D9H4F9"/>
<evidence type="ECO:0000256" key="1">
    <source>
        <dbReference type="SAM" id="Phobius"/>
    </source>
</evidence>
<keyword evidence="1" id="KW-0472">Membrane</keyword>